<evidence type="ECO:0000313" key="4">
    <source>
        <dbReference type="Proteomes" id="UP000190285"/>
    </source>
</evidence>
<keyword evidence="4" id="KW-1185">Reference proteome</keyword>
<dbReference type="CDD" id="cd05379">
    <property type="entry name" value="CAP_bacterial"/>
    <property type="match status" value="1"/>
</dbReference>
<dbReference type="SMART" id="SM00257">
    <property type="entry name" value="LysM"/>
    <property type="match status" value="1"/>
</dbReference>
<dbReference type="Pfam" id="PF01476">
    <property type="entry name" value="LysM"/>
    <property type="match status" value="1"/>
</dbReference>
<dbReference type="Pfam" id="PF00188">
    <property type="entry name" value="CAP"/>
    <property type="match status" value="1"/>
</dbReference>
<dbReference type="SUPFAM" id="SSF54106">
    <property type="entry name" value="LysM domain"/>
    <property type="match status" value="1"/>
</dbReference>
<dbReference type="InterPro" id="IPR014258">
    <property type="entry name" value="CAP_domain_YkwD-like"/>
</dbReference>
<dbReference type="PANTHER" id="PTHR31157:SF1">
    <property type="entry name" value="SCP DOMAIN-CONTAINING PROTEIN"/>
    <property type="match status" value="1"/>
</dbReference>
<dbReference type="SUPFAM" id="SSF55797">
    <property type="entry name" value="PR-1-like"/>
    <property type="match status" value="1"/>
</dbReference>
<dbReference type="STRING" id="36842.SAMN02194393_00052"/>
<accession>A0A1T5I913</accession>
<dbReference type="InterPro" id="IPR014044">
    <property type="entry name" value="CAP_dom"/>
</dbReference>
<gene>
    <name evidence="3" type="ORF">SAMN02194393_00052</name>
</gene>
<dbReference type="OrthoDB" id="9783944at2"/>
<dbReference type="InterPro" id="IPR036779">
    <property type="entry name" value="LysM_dom_sf"/>
</dbReference>
<dbReference type="Gene3D" id="3.40.33.10">
    <property type="entry name" value="CAP"/>
    <property type="match status" value="1"/>
</dbReference>
<dbReference type="InterPro" id="IPR035940">
    <property type="entry name" value="CAP_sf"/>
</dbReference>
<dbReference type="Proteomes" id="UP000190285">
    <property type="component" value="Unassembled WGS sequence"/>
</dbReference>
<name>A0A1T5I913_9FIRM</name>
<dbReference type="PROSITE" id="PS51782">
    <property type="entry name" value="LYSM"/>
    <property type="match status" value="1"/>
</dbReference>
<dbReference type="EMBL" id="FUZT01000001">
    <property type="protein sequence ID" value="SKC35523.1"/>
    <property type="molecule type" value="Genomic_DNA"/>
</dbReference>
<evidence type="ECO:0000259" key="2">
    <source>
        <dbReference type="PROSITE" id="PS51782"/>
    </source>
</evidence>
<dbReference type="NCBIfam" id="TIGR02909">
    <property type="entry name" value="spore_YkwD"/>
    <property type="match status" value="1"/>
</dbReference>
<dbReference type="InterPro" id="IPR018392">
    <property type="entry name" value="LysM"/>
</dbReference>
<dbReference type="AlphaFoldDB" id="A0A1T5I913"/>
<evidence type="ECO:0000256" key="1">
    <source>
        <dbReference type="SAM" id="SignalP"/>
    </source>
</evidence>
<evidence type="ECO:0000313" key="3">
    <source>
        <dbReference type="EMBL" id="SKC35523.1"/>
    </source>
</evidence>
<reference evidence="3 4" key="1">
    <citation type="submission" date="2017-02" db="EMBL/GenBank/DDBJ databases">
        <authorList>
            <person name="Peterson S.W."/>
        </authorList>
    </citation>
    <scope>NUCLEOTIDE SEQUENCE [LARGE SCALE GENOMIC DNA]</scope>
    <source>
        <strain evidence="3 4">M1</strain>
    </source>
</reference>
<sequence length="213" mass="24247">MKKNRFLLTIFTVFCLLVIFNIDNTNAQSKNNDIDVYIVKSGDSLGKISVRYKVSISEIIAANTQFENPNLIYPGDKVYVPLFNTAEAMEKEVAKLTNIERQKYGLSPLNHNYKLSRVGRYKSEDMKNGGYFNHTSSTYGSPFEMMSDFKINYSTAGENIAMGQKSAQDVVRDWMNSSGHRANILSKNFTEMGVGYAKSSDERTYWTQMFIKP</sequence>
<proteinExistence type="predicted"/>
<keyword evidence="1" id="KW-0732">Signal</keyword>
<dbReference type="RefSeq" id="WP_079488468.1">
    <property type="nucleotide sequence ID" value="NZ_FUZT01000001.1"/>
</dbReference>
<feature type="signal peptide" evidence="1">
    <location>
        <begin position="1"/>
        <end position="27"/>
    </location>
</feature>
<feature type="domain" description="LysM" evidence="2">
    <location>
        <begin position="35"/>
        <end position="80"/>
    </location>
</feature>
<feature type="chain" id="PRO_5012256468" evidence="1">
    <location>
        <begin position="28"/>
        <end position="213"/>
    </location>
</feature>
<protein>
    <submittedName>
        <fullName evidence="3">Spore coat assembly protein SafA/uncharacterized protein, YkwD family</fullName>
    </submittedName>
</protein>
<dbReference type="CDD" id="cd00118">
    <property type="entry name" value="LysM"/>
    <property type="match status" value="1"/>
</dbReference>
<dbReference type="PANTHER" id="PTHR31157">
    <property type="entry name" value="SCP DOMAIN-CONTAINING PROTEIN"/>
    <property type="match status" value="1"/>
</dbReference>
<dbReference type="Gene3D" id="3.10.350.10">
    <property type="entry name" value="LysM domain"/>
    <property type="match status" value="1"/>
</dbReference>
<organism evidence="3 4">
    <name type="scientific">Maledivibacter halophilus</name>
    <dbReference type="NCBI Taxonomy" id="36842"/>
    <lineage>
        <taxon>Bacteria</taxon>
        <taxon>Bacillati</taxon>
        <taxon>Bacillota</taxon>
        <taxon>Clostridia</taxon>
        <taxon>Peptostreptococcales</taxon>
        <taxon>Caminicellaceae</taxon>
        <taxon>Maledivibacter</taxon>
    </lineage>
</organism>